<gene>
    <name evidence="3" type="ORF">ACFOYY_05255</name>
</gene>
<dbReference type="Pfam" id="PF00067">
    <property type="entry name" value="p450"/>
    <property type="match status" value="1"/>
</dbReference>
<dbReference type="SUPFAM" id="SSF48264">
    <property type="entry name" value="Cytochrome P450"/>
    <property type="match status" value="1"/>
</dbReference>
<accession>A0ABV8EUX5</accession>
<dbReference type="PANTHER" id="PTHR46696:SF1">
    <property type="entry name" value="CYTOCHROME P450 YJIB-RELATED"/>
    <property type="match status" value="1"/>
</dbReference>
<evidence type="ECO:0000313" key="3">
    <source>
        <dbReference type="EMBL" id="MFC3979515.1"/>
    </source>
</evidence>
<dbReference type="RefSeq" id="WP_386188287.1">
    <property type="nucleotide sequence ID" value="NZ_JBHSBC010000003.1"/>
</dbReference>
<evidence type="ECO:0000313" key="4">
    <source>
        <dbReference type="Proteomes" id="UP001595698"/>
    </source>
</evidence>
<proteinExistence type="inferred from homology"/>
<dbReference type="InterPro" id="IPR036396">
    <property type="entry name" value="Cyt_P450_sf"/>
</dbReference>
<dbReference type="InterPro" id="IPR001128">
    <property type="entry name" value="Cyt_P450"/>
</dbReference>
<reference evidence="4" key="1">
    <citation type="journal article" date="2019" name="Int. J. Syst. Evol. Microbiol.">
        <title>The Global Catalogue of Microorganisms (GCM) 10K type strain sequencing project: providing services to taxonomists for standard genome sequencing and annotation.</title>
        <authorList>
            <consortium name="The Broad Institute Genomics Platform"/>
            <consortium name="The Broad Institute Genome Sequencing Center for Infectious Disease"/>
            <person name="Wu L."/>
            <person name="Ma J."/>
        </authorList>
    </citation>
    <scope>NUCLEOTIDE SEQUENCE [LARGE SCALE GENOMIC DNA]</scope>
    <source>
        <strain evidence="4">TBRC 7912</strain>
    </source>
</reference>
<name>A0ABV8EUX5_9ACTN</name>
<dbReference type="InterPro" id="IPR002397">
    <property type="entry name" value="Cyt_P450_B"/>
</dbReference>
<dbReference type="PRINTS" id="PR00359">
    <property type="entry name" value="BP450"/>
</dbReference>
<protein>
    <submittedName>
        <fullName evidence="3">Cytochrome P450</fullName>
    </submittedName>
</protein>
<dbReference type="Proteomes" id="UP001595698">
    <property type="component" value="Unassembled WGS sequence"/>
</dbReference>
<keyword evidence="4" id="KW-1185">Reference proteome</keyword>
<comment type="caution">
    <text evidence="3">The sequence shown here is derived from an EMBL/GenBank/DDBJ whole genome shotgun (WGS) entry which is preliminary data.</text>
</comment>
<feature type="compositionally biased region" description="Basic and acidic residues" evidence="2">
    <location>
        <begin position="1"/>
        <end position="11"/>
    </location>
</feature>
<sequence>MTGFAEVEKTLKFPTNTVQPRPGEHPAHIGEGPASEFYRLSMPSTDAPAHTRLRKLVAPAFQPRAVTRMRSWVEELIIAGLDELSQHDGEVDFVHDFAMKVPARIACRLLHAPMEDAGTVLQRVPALNAIFSQSDLTSEQLAEADEVAQFYFDYIGDIVDTLRGKVGDDDAVGALINAEAAGDRLSRNELVVTLVGFFIASYHTTMMAMTNVVNSTARFPDQYRLLAGDPTLAAAAWEENLRFDTPIHFLWRYAGEGLELDGTPIPQGSHLLLGLAAANRDPRRFDNPDVFDLSRPDNRHLSFTAGSHYCIGAPLSRLEGDILLRELPKRLPNLEVLEENPPRFPDLIFPTITRLTVAPQGR</sequence>
<feature type="region of interest" description="Disordered" evidence="2">
    <location>
        <begin position="1"/>
        <end position="28"/>
    </location>
</feature>
<organism evidence="3 4">
    <name type="scientific">Streptosporangium jomthongense</name>
    <dbReference type="NCBI Taxonomy" id="1193683"/>
    <lineage>
        <taxon>Bacteria</taxon>
        <taxon>Bacillati</taxon>
        <taxon>Actinomycetota</taxon>
        <taxon>Actinomycetes</taxon>
        <taxon>Streptosporangiales</taxon>
        <taxon>Streptosporangiaceae</taxon>
        <taxon>Streptosporangium</taxon>
    </lineage>
</organism>
<comment type="similarity">
    <text evidence="1">Belongs to the cytochrome P450 family.</text>
</comment>
<dbReference type="Gene3D" id="1.10.630.10">
    <property type="entry name" value="Cytochrome P450"/>
    <property type="match status" value="1"/>
</dbReference>
<dbReference type="PANTHER" id="PTHR46696">
    <property type="entry name" value="P450, PUTATIVE (EUROFUNG)-RELATED"/>
    <property type="match status" value="1"/>
</dbReference>
<dbReference type="EMBL" id="JBHSBC010000003">
    <property type="protein sequence ID" value="MFC3979515.1"/>
    <property type="molecule type" value="Genomic_DNA"/>
</dbReference>
<evidence type="ECO:0000256" key="2">
    <source>
        <dbReference type="SAM" id="MobiDB-lite"/>
    </source>
</evidence>
<evidence type="ECO:0000256" key="1">
    <source>
        <dbReference type="ARBA" id="ARBA00010617"/>
    </source>
</evidence>